<proteinExistence type="predicted"/>
<dbReference type="OrthoDB" id="2680225at2"/>
<evidence type="ECO:0000313" key="2">
    <source>
        <dbReference type="Proteomes" id="UP000291485"/>
    </source>
</evidence>
<comment type="caution">
    <text evidence="1">The sequence shown here is derived from an EMBL/GenBank/DDBJ whole genome shotgun (WGS) entry which is preliminary data.</text>
</comment>
<accession>A0A4R0NYY4</accession>
<dbReference type="RefSeq" id="WP_131560458.1">
    <property type="nucleotide sequence ID" value="NZ_SJSN01000012.1"/>
</dbReference>
<reference evidence="1 2" key="1">
    <citation type="submission" date="2019-02" db="EMBL/GenBank/DDBJ databases">
        <title>Pedobacter sp. RP-3-11 sp. nov., isolated from Arctic soil.</title>
        <authorList>
            <person name="Dahal R.H."/>
        </authorList>
    </citation>
    <scope>NUCLEOTIDE SEQUENCE [LARGE SCALE GENOMIC DNA]</scope>
    <source>
        <strain evidence="1 2">RP-3-11</strain>
    </source>
</reference>
<dbReference type="Proteomes" id="UP000291485">
    <property type="component" value="Unassembled WGS sequence"/>
</dbReference>
<gene>
    <name evidence="1" type="ORF">EZ449_15510</name>
</gene>
<organism evidence="1 2">
    <name type="scientific">Pedobacter frigidisoli</name>
    <dbReference type="NCBI Taxonomy" id="2530455"/>
    <lineage>
        <taxon>Bacteria</taxon>
        <taxon>Pseudomonadati</taxon>
        <taxon>Bacteroidota</taxon>
        <taxon>Sphingobacteriia</taxon>
        <taxon>Sphingobacteriales</taxon>
        <taxon>Sphingobacteriaceae</taxon>
        <taxon>Pedobacter</taxon>
    </lineage>
</organism>
<evidence type="ECO:0000313" key="1">
    <source>
        <dbReference type="EMBL" id="TCD05868.1"/>
    </source>
</evidence>
<dbReference type="EMBL" id="SJSN01000012">
    <property type="protein sequence ID" value="TCD05868.1"/>
    <property type="molecule type" value="Genomic_DNA"/>
</dbReference>
<dbReference type="AlphaFoldDB" id="A0A4R0NYY4"/>
<sequence>MGGREGFKGYILQALVCILSGLRNDDWAYIALEPDDELQKVDIQWSKEDDLTVCQVKSTVNDFQKGPVLSILQDLVREVPGASKFTVLLLGNSSSATRKYFSELCEENEENLGKIFPTSIHLGGKLEVKFNPISIDDTLALICNELHRYLSEKGYRVNHETINLIALGLMAQFSRFATNGTKVSRMDFESGIIKWAAYNYPEAMTNDMAGLELLFYNPDTMEASSENCTVYRLTDITEEEIYTNKLIKLRELYFDIDRIKLAPRASTKEQIEDKQNPLRIMPLTDFKSMFGDKSYAGCSENEISQTTAKCKSIVGCDLPVDFFNVGNLEESRDYRLAFPFGGNRAFFGSVEQESKQKMIEEFIWLLDECEDLLDVWGSLQEYLLIPLIISNQSNKLHQDIDLQLQMDVNTELLNGKNFPYPNDIDNIEYFSCEENVLEQSLQLQKDKCIDGYDYRSMLPMKMNFNLPFTRTKESELGYLNSVVERIFDYEEVPGMQGKTTVECKFKALKPKGKMALPSYLLVKSNAPFSIEYELRSNQGAGFTGKLLVKE</sequence>
<name>A0A4R0NYY4_9SPHI</name>
<keyword evidence="2" id="KW-1185">Reference proteome</keyword>
<protein>
    <submittedName>
        <fullName evidence="1">Uncharacterized protein</fullName>
    </submittedName>
</protein>